<keyword evidence="3" id="KW-1185">Reference proteome</keyword>
<accession>A0A0V0R344</accession>
<gene>
    <name evidence="2" type="ORF">PPERSA_08031</name>
</gene>
<dbReference type="InParanoid" id="A0A0V0R344"/>
<feature type="compositionally biased region" description="Basic and acidic residues" evidence="1">
    <location>
        <begin position="154"/>
        <end position="182"/>
    </location>
</feature>
<dbReference type="EMBL" id="LDAU01000058">
    <property type="protein sequence ID" value="KRX08720.1"/>
    <property type="molecule type" value="Genomic_DNA"/>
</dbReference>
<feature type="compositionally biased region" description="Polar residues" evidence="1">
    <location>
        <begin position="221"/>
        <end position="232"/>
    </location>
</feature>
<evidence type="ECO:0000313" key="3">
    <source>
        <dbReference type="Proteomes" id="UP000054937"/>
    </source>
</evidence>
<feature type="region of interest" description="Disordered" evidence="1">
    <location>
        <begin position="154"/>
        <end position="256"/>
    </location>
</feature>
<feature type="compositionally biased region" description="Polar residues" evidence="1">
    <location>
        <begin position="246"/>
        <end position="256"/>
    </location>
</feature>
<dbReference type="AlphaFoldDB" id="A0A0V0R344"/>
<dbReference type="Proteomes" id="UP000054937">
    <property type="component" value="Unassembled WGS sequence"/>
</dbReference>
<evidence type="ECO:0000313" key="2">
    <source>
        <dbReference type="EMBL" id="KRX08720.1"/>
    </source>
</evidence>
<protein>
    <submittedName>
        <fullName evidence="2">Uncharacterized protein</fullName>
    </submittedName>
</protein>
<evidence type="ECO:0000256" key="1">
    <source>
        <dbReference type="SAM" id="MobiDB-lite"/>
    </source>
</evidence>
<comment type="caution">
    <text evidence="2">The sequence shown here is derived from an EMBL/GenBank/DDBJ whole genome shotgun (WGS) entry which is preliminary data.</text>
</comment>
<organism evidence="2 3">
    <name type="scientific">Pseudocohnilembus persalinus</name>
    <name type="common">Ciliate</name>
    <dbReference type="NCBI Taxonomy" id="266149"/>
    <lineage>
        <taxon>Eukaryota</taxon>
        <taxon>Sar</taxon>
        <taxon>Alveolata</taxon>
        <taxon>Ciliophora</taxon>
        <taxon>Intramacronucleata</taxon>
        <taxon>Oligohymenophorea</taxon>
        <taxon>Scuticociliatia</taxon>
        <taxon>Philasterida</taxon>
        <taxon>Pseudocohnilembidae</taxon>
        <taxon>Pseudocohnilembus</taxon>
    </lineage>
</organism>
<reference evidence="2 3" key="1">
    <citation type="journal article" date="2015" name="Sci. Rep.">
        <title>Genome of the facultative scuticociliatosis pathogen Pseudocohnilembus persalinus provides insight into its virulence through horizontal gene transfer.</title>
        <authorList>
            <person name="Xiong J."/>
            <person name="Wang G."/>
            <person name="Cheng J."/>
            <person name="Tian M."/>
            <person name="Pan X."/>
            <person name="Warren A."/>
            <person name="Jiang C."/>
            <person name="Yuan D."/>
            <person name="Miao W."/>
        </authorList>
    </citation>
    <scope>NUCLEOTIDE SEQUENCE [LARGE SCALE GENOMIC DNA]</scope>
    <source>
        <strain evidence="2">36N120E</strain>
    </source>
</reference>
<proteinExistence type="predicted"/>
<sequence>MLSLYPRSIYNNFLQEPTYINRGYRFLDEFDDTNYYPYIKKYTPLKRNLFDDIYNQIQYHFNDDQESESEDEFYDDSWNDLVQIPNLISKKIRKYGDDNRTNYYYQNTQKLNQYVDEDGNTHINEEFTINKNGQKQKILQQKVYDRNQNLISSDKKCIKGGDQKQIKEEEKQQQKGDSEQKQIQELNQTNKKNNKKTNKTQKKQKKLKNKIKKINKEKSKMYSSQDQSSPENQKNDVIIEDEMTGECQTFSSDSKE</sequence>
<name>A0A0V0R344_PSEPJ</name>
<feature type="compositionally biased region" description="Basic residues" evidence="1">
    <location>
        <begin position="192"/>
        <end position="213"/>
    </location>
</feature>